<dbReference type="EMBL" id="CP047121">
    <property type="protein sequence ID" value="QHB52577.1"/>
    <property type="molecule type" value="Genomic_DNA"/>
</dbReference>
<keyword evidence="5" id="KW-0472">Membrane</keyword>
<evidence type="ECO:0000256" key="3">
    <source>
        <dbReference type="ARBA" id="ARBA00022692"/>
    </source>
</evidence>
<dbReference type="GO" id="GO:0005886">
    <property type="term" value="C:plasma membrane"/>
    <property type="evidence" value="ECO:0007669"/>
    <property type="project" value="TreeGrafter"/>
</dbReference>
<dbReference type="PANTHER" id="PTHR38459">
    <property type="entry name" value="PROPHAGE BACTOPRENOL-LINKED GLUCOSE TRANSLOCASE HOMOLOG"/>
    <property type="match status" value="1"/>
</dbReference>
<evidence type="ECO:0000313" key="7">
    <source>
        <dbReference type="Proteomes" id="UP000465035"/>
    </source>
</evidence>
<dbReference type="Proteomes" id="UP000465035">
    <property type="component" value="Chromosome"/>
</dbReference>
<dbReference type="InterPro" id="IPR007267">
    <property type="entry name" value="GtrA_DPMS_TM"/>
</dbReference>
<evidence type="ECO:0000313" key="6">
    <source>
        <dbReference type="EMBL" id="QHB52577.1"/>
    </source>
</evidence>
<comment type="similarity">
    <text evidence="2">Belongs to the GtrA family.</text>
</comment>
<evidence type="ECO:0000256" key="1">
    <source>
        <dbReference type="ARBA" id="ARBA00004141"/>
    </source>
</evidence>
<dbReference type="GeneID" id="69058786"/>
<dbReference type="PANTHER" id="PTHR38459:SF5">
    <property type="entry name" value="CELL WALL TEICHOIC ACID GLYCOSYLATION PROTEIN GTCA"/>
    <property type="match status" value="1"/>
</dbReference>
<evidence type="ECO:0000256" key="4">
    <source>
        <dbReference type="ARBA" id="ARBA00022989"/>
    </source>
</evidence>
<evidence type="ECO:0000256" key="5">
    <source>
        <dbReference type="ARBA" id="ARBA00023136"/>
    </source>
</evidence>
<evidence type="ECO:0000256" key="2">
    <source>
        <dbReference type="ARBA" id="ARBA00009399"/>
    </source>
</evidence>
<proteinExistence type="inferred from homology"/>
<dbReference type="Pfam" id="PF04138">
    <property type="entry name" value="GtrA_DPMS_TM"/>
    <property type="match status" value="1"/>
</dbReference>
<name>A0A6G9Q7G2_LENHI</name>
<dbReference type="AlphaFoldDB" id="A0A6G9Q7G2"/>
<protein>
    <submittedName>
        <fullName evidence="6">GtrA family protein</fullName>
    </submittedName>
</protein>
<gene>
    <name evidence="6" type="ORF">GQR93_10440</name>
</gene>
<dbReference type="GO" id="GO:0000271">
    <property type="term" value="P:polysaccharide biosynthetic process"/>
    <property type="evidence" value="ECO:0007669"/>
    <property type="project" value="InterPro"/>
</dbReference>
<sequence length="157" mass="18162">MKQNTDQNLSLQKENNRLMKKIAAVYDKYREVISYLFWGVVTTVVNLGVFEGFHLLTNWNYMVNNTIAWFISVLVAYLSNRAYVFHSKTTGARAYLGEMASFFGGRLLVLILEQGILFVGITLMSGNQFIVKIIDNVIVVIINYFWSKWAVFRDQKK</sequence>
<organism evidence="6 7">
    <name type="scientific">Lentilactobacillus hilgardii</name>
    <name type="common">Lactobacillus hilgardii</name>
    <dbReference type="NCBI Taxonomy" id="1588"/>
    <lineage>
        <taxon>Bacteria</taxon>
        <taxon>Bacillati</taxon>
        <taxon>Bacillota</taxon>
        <taxon>Bacilli</taxon>
        <taxon>Lactobacillales</taxon>
        <taxon>Lactobacillaceae</taxon>
        <taxon>Lentilactobacillus</taxon>
    </lineage>
</organism>
<dbReference type="InterPro" id="IPR051401">
    <property type="entry name" value="GtrA_CellWall_Glycosyl"/>
</dbReference>
<accession>A0A6G9Q7G2</accession>
<keyword evidence="4" id="KW-1133">Transmembrane helix</keyword>
<comment type="subcellular location">
    <subcellularLocation>
        <location evidence="1">Membrane</location>
        <topology evidence="1">Multi-pass membrane protein</topology>
    </subcellularLocation>
</comment>
<keyword evidence="3" id="KW-0812">Transmembrane</keyword>
<dbReference type="RefSeq" id="WP_003559658.1">
    <property type="nucleotide sequence ID" value="NZ_CABKOL010000104.1"/>
</dbReference>
<reference evidence="6 7" key="1">
    <citation type="submission" date="2019-12" db="EMBL/GenBank/DDBJ databases">
        <title>Lactobacillus hilgardii FLUB.</title>
        <authorList>
            <person name="Gustaw K."/>
        </authorList>
    </citation>
    <scope>NUCLEOTIDE SEQUENCE [LARGE SCALE GENOMIC DNA]</scope>
    <source>
        <strain evidence="6 7">FLUB</strain>
    </source>
</reference>